<evidence type="ECO:0000256" key="1">
    <source>
        <dbReference type="SAM" id="MobiDB-lite"/>
    </source>
</evidence>
<gene>
    <name evidence="2" type="ORF">EYZ11_012361</name>
</gene>
<protein>
    <submittedName>
        <fullName evidence="2">Uncharacterized protein</fullName>
    </submittedName>
</protein>
<name>A0A4S3J0Q3_9EURO</name>
<dbReference type="VEuPathDB" id="FungiDB:EYZ11_012361"/>
<comment type="caution">
    <text evidence="2">The sequence shown here is derived from an EMBL/GenBank/DDBJ whole genome shotgun (WGS) entry which is preliminary data.</text>
</comment>
<keyword evidence="3" id="KW-1185">Reference proteome</keyword>
<accession>A0A4S3J0Q3</accession>
<organism evidence="2 3">
    <name type="scientific">Aspergillus tanneri</name>
    <dbReference type="NCBI Taxonomy" id="1220188"/>
    <lineage>
        <taxon>Eukaryota</taxon>
        <taxon>Fungi</taxon>
        <taxon>Dikarya</taxon>
        <taxon>Ascomycota</taxon>
        <taxon>Pezizomycotina</taxon>
        <taxon>Eurotiomycetes</taxon>
        <taxon>Eurotiomycetidae</taxon>
        <taxon>Eurotiales</taxon>
        <taxon>Aspergillaceae</taxon>
        <taxon>Aspergillus</taxon>
        <taxon>Aspergillus subgen. Circumdati</taxon>
    </lineage>
</organism>
<evidence type="ECO:0000313" key="2">
    <source>
        <dbReference type="EMBL" id="THC88195.1"/>
    </source>
</evidence>
<dbReference type="EMBL" id="SOSA01000912">
    <property type="protein sequence ID" value="THC88195.1"/>
    <property type="molecule type" value="Genomic_DNA"/>
</dbReference>
<sequence>MVSFSPSASGRDKFIDTYIQNMKEKIECELRNGMDLILQNLTNFANDELSKLARRIENEFLGTKAVERRANMDSIIGAQENQSAPKKGSKRQPPNGGQVTLRDASYQAHNQSPPTVSPVRKPADKYLEPAGTHSSIEPHESGTKKGQLPTGKGTRKGGPPRGALTRTKDTSPPNSRGGYQGEAHEGLSRSLLRVFISILKTEGKRPDGHSNTIHKYILVVLPKVLSKCKTKKEESEQMQKFIAEKLPEDRSSNQLSQIRDDKSVQEVLQCCISMIDELATTEKNWYIRNSCVVIGKWLNKL</sequence>
<dbReference type="AlphaFoldDB" id="A0A4S3J0Q3"/>
<dbReference type="Proteomes" id="UP000308092">
    <property type="component" value="Unassembled WGS sequence"/>
</dbReference>
<proteinExistence type="predicted"/>
<evidence type="ECO:0000313" key="3">
    <source>
        <dbReference type="Proteomes" id="UP000308092"/>
    </source>
</evidence>
<reference evidence="2 3" key="1">
    <citation type="submission" date="2019-03" db="EMBL/GenBank/DDBJ databases">
        <title>The genome sequence of a newly discovered highly antifungal drug resistant Aspergillus species, Aspergillus tanneri NIH 1004.</title>
        <authorList>
            <person name="Mounaud S."/>
            <person name="Singh I."/>
            <person name="Joardar V."/>
            <person name="Pakala S."/>
            <person name="Pakala S."/>
            <person name="Venepally P."/>
            <person name="Hoover J."/>
            <person name="Nierman W."/>
            <person name="Chung J."/>
            <person name="Losada L."/>
        </authorList>
    </citation>
    <scope>NUCLEOTIDE SEQUENCE [LARGE SCALE GENOMIC DNA]</scope>
    <source>
        <strain evidence="2 3">NIH1004</strain>
    </source>
</reference>
<feature type="region of interest" description="Disordered" evidence="1">
    <location>
        <begin position="76"/>
        <end position="184"/>
    </location>
</feature>